<evidence type="ECO:0000313" key="1">
    <source>
        <dbReference type="EMBL" id="GFP40781.1"/>
    </source>
</evidence>
<dbReference type="GO" id="GO:0006450">
    <property type="term" value="P:regulation of translational fidelity"/>
    <property type="evidence" value="ECO:0007669"/>
    <property type="project" value="InterPro"/>
</dbReference>
<dbReference type="AlphaFoldDB" id="A0A6V8QDA1"/>
<dbReference type="Pfam" id="PF02686">
    <property type="entry name" value="GatC"/>
    <property type="match status" value="1"/>
</dbReference>
<accession>A0A6V8QDA1</accession>
<dbReference type="Proteomes" id="UP000569018">
    <property type="component" value="Unassembled WGS sequence"/>
</dbReference>
<proteinExistence type="predicted"/>
<protein>
    <recommendedName>
        <fullName evidence="3">Aspartyl/glutamyl-tRNA(Asn/Gln) amidotransferase subunit C</fullName>
    </recommendedName>
</protein>
<comment type="caution">
    <text evidence="1">The sequence shown here is derived from an EMBL/GenBank/DDBJ whole genome shotgun (WGS) entry which is preliminary data.</text>
</comment>
<gene>
    <name evidence="1" type="ORF">HKBW3S47_02478</name>
</gene>
<name>A0A6V8QDA1_9ACTN</name>
<dbReference type="EMBL" id="BLSD01000460">
    <property type="protein sequence ID" value="GFP40781.1"/>
    <property type="molecule type" value="Genomic_DNA"/>
</dbReference>
<reference evidence="1 2" key="1">
    <citation type="journal article" date="2020" name="Front. Microbiol.">
        <title>Single-cell genomics of novel Actinobacteria with the Wood-Ljungdahl pathway discovered in a serpentinizing system.</title>
        <authorList>
            <person name="Merino N."/>
            <person name="Kawai M."/>
            <person name="Boyd E.S."/>
            <person name="Colman D.R."/>
            <person name="McGlynn S.E."/>
            <person name="Nealson K.H."/>
            <person name="Kurokawa K."/>
            <person name="Hongoh Y."/>
        </authorList>
    </citation>
    <scope>NUCLEOTIDE SEQUENCE [LARGE SCALE GENOMIC DNA]</scope>
    <source>
        <strain evidence="1 2">S47</strain>
    </source>
</reference>
<dbReference type="InterPro" id="IPR036113">
    <property type="entry name" value="Asp/Glu-ADT_sf_sub_c"/>
</dbReference>
<dbReference type="InterPro" id="IPR003837">
    <property type="entry name" value="GatC"/>
</dbReference>
<feature type="non-terminal residue" evidence="1">
    <location>
        <position position="40"/>
    </location>
</feature>
<evidence type="ECO:0008006" key="3">
    <source>
        <dbReference type="Google" id="ProtNLM"/>
    </source>
</evidence>
<dbReference type="Gene3D" id="1.10.20.60">
    <property type="entry name" value="Glu-tRNAGln amidotransferase C subunit, N-terminal domain"/>
    <property type="match status" value="1"/>
</dbReference>
<evidence type="ECO:0000313" key="2">
    <source>
        <dbReference type="Proteomes" id="UP000569018"/>
    </source>
</evidence>
<dbReference type="SUPFAM" id="SSF141000">
    <property type="entry name" value="Glu-tRNAGln amidotransferase C subunit"/>
    <property type="match status" value="1"/>
</dbReference>
<sequence>MKISVEYISKLARLSVSEKEREAFSAQLQGILSYMEKLNE</sequence>
<organism evidence="1 2">
    <name type="scientific">Candidatus Hakubella thermalkaliphila</name>
    <dbReference type="NCBI Taxonomy" id="2754717"/>
    <lineage>
        <taxon>Bacteria</taxon>
        <taxon>Bacillati</taxon>
        <taxon>Actinomycetota</taxon>
        <taxon>Actinomycetota incertae sedis</taxon>
        <taxon>Candidatus Hakubellales</taxon>
        <taxon>Candidatus Hakubellaceae</taxon>
        <taxon>Candidatus Hakubella</taxon>
    </lineage>
</organism>
<dbReference type="RefSeq" id="WP_176236516.1">
    <property type="nucleotide sequence ID" value="NZ_BLSD01000460.1"/>
</dbReference>